<keyword evidence="1" id="KW-0001">2Fe-2S</keyword>
<keyword evidence="3" id="KW-0408">Iron</keyword>
<comment type="caution">
    <text evidence="6">The sequence shown here is derived from an EMBL/GenBank/DDBJ whole genome shotgun (WGS) entry which is preliminary data.</text>
</comment>
<reference evidence="6" key="1">
    <citation type="submission" date="2022-05" db="EMBL/GenBank/DDBJ databases">
        <authorList>
            <person name="Sun H.-N."/>
        </authorList>
    </citation>
    <scope>NUCLEOTIDE SEQUENCE</scope>
    <source>
        <strain evidence="6">HB14</strain>
    </source>
</reference>
<organism evidence="6 7">
    <name type="scientific">Gilvimarinus xylanilyticus</name>
    <dbReference type="NCBI Taxonomy" id="2944139"/>
    <lineage>
        <taxon>Bacteria</taxon>
        <taxon>Pseudomonadati</taxon>
        <taxon>Pseudomonadota</taxon>
        <taxon>Gammaproteobacteria</taxon>
        <taxon>Cellvibrionales</taxon>
        <taxon>Cellvibrionaceae</taxon>
        <taxon>Gilvimarinus</taxon>
    </lineage>
</organism>
<keyword evidence="2" id="KW-0479">Metal-binding</keyword>
<sequence>MTEPTYICASSDLTDDTSRGYRLEAVNLLLVRKKGQVYAYRNLCPHVAIPLEWREHDFLTADTSLIQCANHGALFTIEDGLCISGPCNGQSLIPIAVTERDGGIYLKP</sequence>
<name>A0A9X2HX33_9GAMM</name>
<dbReference type="PANTHER" id="PTHR40261">
    <property type="match status" value="1"/>
</dbReference>
<dbReference type="GO" id="GO:0051537">
    <property type="term" value="F:2 iron, 2 sulfur cluster binding"/>
    <property type="evidence" value="ECO:0007669"/>
    <property type="project" value="UniProtKB-KW"/>
</dbReference>
<evidence type="ECO:0000256" key="1">
    <source>
        <dbReference type="ARBA" id="ARBA00022714"/>
    </source>
</evidence>
<dbReference type="InterPro" id="IPR036922">
    <property type="entry name" value="Rieske_2Fe-2S_sf"/>
</dbReference>
<dbReference type="Proteomes" id="UP001139319">
    <property type="component" value="Unassembled WGS sequence"/>
</dbReference>
<protein>
    <submittedName>
        <fullName evidence="6">Rieske (2Fe-2S) protein</fullName>
    </submittedName>
</protein>
<evidence type="ECO:0000256" key="3">
    <source>
        <dbReference type="ARBA" id="ARBA00023004"/>
    </source>
</evidence>
<evidence type="ECO:0000259" key="5">
    <source>
        <dbReference type="PROSITE" id="PS51296"/>
    </source>
</evidence>
<dbReference type="CDD" id="cd03467">
    <property type="entry name" value="Rieske"/>
    <property type="match status" value="1"/>
</dbReference>
<feature type="domain" description="Rieske" evidence="5">
    <location>
        <begin position="5"/>
        <end position="106"/>
    </location>
</feature>
<dbReference type="InterPro" id="IPR017941">
    <property type="entry name" value="Rieske_2Fe-2S"/>
</dbReference>
<dbReference type="GO" id="GO:0046872">
    <property type="term" value="F:metal ion binding"/>
    <property type="evidence" value="ECO:0007669"/>
    <property type="project" value="UniProtKB-KW"/>
</dbReference>
<keyword evidence="4" id="KW-0411">Iron-sulfur</keyword>
<dbReference type="EMBL" id="JAMFTH010000001">
    <property type="protein sequence ID" value="MCP8899239.1"/>
    <property type="molecule type" value="Genomic_DNA"/>
</dbReference>
<dbReference type="RefSeq" id="WP_253967493.1">
    <property type="nucleotide sequence ID" value="NZ_JAMFTH010000001.1"/>
</dbReference>
<evidence type="ECO:0000313" key="7">
    <source>
        <dbReference type="Proteomes" id="UP001139319"/>
    </source>
</evidence>
<dbReference type="PANTHER" id="PTHR40261:SF1">
    <property type="entry name" value="RIESKE DOMAIN-CONTAINING PROTEIN"/>
    <property type="match status" value="1"/>
</dbReference>
<proteinExistence type="predicted"/>
<accession>A0A9X2HX33</accession>
<evidence type="ECO:0000256" key="2">
    <source>
        <dbReference type="ARBA" id="ARBA00022723"/>
    </source>
</evidence>
<dbReference type="PROSITE" id="PS51296">
    <property type="entry name" value="RIESKE"/>
    <property type="match status" value="1"/>
</dbReference>
<dbReference type="AlphaFoldDB" id="A0A9X2HX33"/>
<gene>
    <name evidence="6" type="ORF">M6D89_08020</name>
</gene>
<reference evidence="6" key="2">
    <citation type="submission" date="2023-01" db="EMBL/GenBank/DDBJ databases">
        <title>Gilvimarinus xylanilyticus HB14 isolated from Caulerpa lentillifera aquaculture base in Hainan, China.</title>
        <authorList>
            <person name="Zhang Y.-J."/>
        </authorList>
    </citation>
    <scope>NUCLEOTIDE SEQUENCE</scope>
    <source>
        <strain evidence="6">HB14</strain>
    </source>
</reference>
<evidence type="ECO:0000256" key="4">
    <source>
        <dbReference type="ARBA" id="ARBA00023014"/>
    </source>
</evidence>
<dbReference type="SUPFAM" id="SSF50022">
    <property type="entry name" value="ISP domain"/>
    <property type="match status" value="1"/>
</dbReference>
<dbReference type="Gene3D" id="2.102.10.10">
    <property type="entry name" value="Rieske [2Fe-2S] iron-sulphur domain"/>
    <property type="match status" value="1"/>
</dbReference>
<evidence type="ECO:0000313" key="6">
    <source>
        <dbReference type="EMBL" id="MCP8899239.1"/>
    </source>
</evidence>
<keyword evidence="7" id="KW-1185">Reference proteome</keyword>
<dbReference type="Pfam" id="PF00355">
    <property type="entry name" value="Rieske"/>
    <property type="match status" value="1"/>
</dbReference>